<dbReference type="InterPro" id="IPR056792">
    <property type="entry name" value="PRC_RimM"/>
</dbReference>
<comment type="function">
    <text evidence="5">An accessory protein needed during the final step in the assembly of 30S ribosomal subunit, possibly for assembly of the head region. Essential for efficient processing of 16S rRNA. May be needed both before and after RbfA during the maturation of 16S rRNA. It has affinity for free ribosomal 30S subunits but not for 70S ribosomes.</text>
</comment>
<evidence type="ECO:0000256" key="4">
    <source>
        <dbReference type="ARBA" id="ARBA00023186"/>
    </source>
</evidence>
<dbReference type="PANTHER" id="PTHR33692">
    <property type="entry name" value="RIBOSOME MATURATION FACTOR RIMM"/>
    <property type="match status" value="1"/>
</dbReference>
<reference evidence="9" key="1">
    <citation type="journal article" date="2019" name="Int. J. Syst. Evol. Microbiol.">
        <title>The Global Catalogue of Microorganisms (GCM) 10K type strain sequencing project: providing services to taxonomists for standard genome sequencing and annotation.</title>
        <authorList>
            <consortium name="The Broad Institute Genomics Platform"/>
            <consortium name="The Broad Institute Genome Sequencing Center for Infectious Disease"/>
            <person name="Wu L."/>
            <person name="Ma J."/>
        </authorList>
    </citation>
    <scope>NUCLEOTIDE SEQUENCE [LARGE SCALE GENOMIC DNA]</scope>
    <source>
        <strain evidence="9">CGMCC 1.10188</strain>
    </source>
</reference>
<keyword evidence="9" id="KW-1185">Reference proteome</keyword>
<dbReference type="InterPro" id="IPR011033">
    <property type="entry name" value="PRC_barrel-like_sf"/>
</dbReference>
<name>A0ABQ1IXX1_9PROT</name>
<dbReference type="RefSeq" id="WP_188580535.1">
    <property type="nucleotide sequence ID" value="NZ_BMDZ01000050.1"/>
</dbReference>
<dbReference type="InterPro" id="IPR002676">
    <property type="entry name" value="RimM_N"/>
</dbReference>
<proteinExistence type="inferred from homology"/>
<dbReference type="SUPFAM" id="SSF50346">
    <property type="entry name" value="PRC-barrel domain"/>
    <property type="match status" value="1"/>
</dbReference>
<dbReference type="InterPro" id="IPR011961">
    <property type="entry name" value="RimM"/>
</dbReference>
<dbReference type="HAMAP" id="MF_00014">
    <property type="entry name" value="Ribosome_mat_RimM"/>
    <property type="match status" value="1"/>
</dbReference>
<dbReference type="SUPFAM" id="SSF50447">
    <property type="entry name" value="Translation proteins"/>
    <property type="match status" value="1"/>
</dbReference>
<dbReference type="Gene3D" id="2.40.30.60">
    <property type="entry name" value="RimM"/>
    <property type="match status" value="1"/>
</dbReference>
<evidence type="ECO:0000259" key="6">
    <source>
        <dbReference type="Pfam" id="PF01782"/>
    </source>
</evidence>
<feature type="domain" description="RimM N-terminal" evidence="6">
    <location>
        <begin position="30"/>
        <end position="108"/>
    </location>
</feature>
<keyword evidence="4 5" id="KW-0143">Chaperone</keyword>
<comment type="domain">
    <text evidence="5">The PRC barrel domain binds ribosomal protein uS19.</text>
</comment>
<keyword evidence="3 5" id="KW-0698">rRNA processing</keyword>
<keyword evidence="2 5" id="KW-0690">Ribosome biogenesis</keyword>
<evidence type="ECO:0000313" key="8">
    <source>
        <dbReference type="EMBL" id="GGB52371.1"/>
    </source>
</evidence>
<dbReference type="EMBL" id="BMDZ01000050">
    <property type="protein sequence ID" value="GGB52371.1"/>
    <property type="molecule type" value="Genomic_DNA"/>
</dbReference>
<evidence type="ECO:0000256" key="1">
    <source>
        <dbReference type="ARBA" id="ARBA00022490"/>
    </source>
</evidence>
<comment type="caution">
    <text evidence="8">The sequence shown here is derived from an EMBL/GenBank/DDBJ whole genome shotgun (WGS) entry which is preliminary data.</text>
</comment>
<dbReference type="Pfam" id="PF01782">
    <property type="entry name" value="RimM"/>
    <property type="match status" value="1"/>
</dbReference>
<keyword evidence="1 5" id="KW-0963">Cytoplasm</keyword>
<comment type="subcellular location">
    <subcellularLocation>
        <location evidence="5">Cytoplasm</location>
    </subcellularLocation>
</comment>
<comment type="subunit">
    <text evidence="5">Binds ribosomal protein uS19.</text>
</comment>
<dbReference type="InterPro" id="IPR036976">
    <property type="entry name" value="RimM_N_sf"/>
</dbReference>
<accession>A0ABQ1IXX1</accession>
<evidence type="ECO:0000313" key="9">
    <source>
        <dbReference type="Proteomes" id="UP000603352"/>
    </source>
</evidence>
<evidence type="ECO:0000256" key="2">
    <source>
        <dbReference type="ARBA" id="ARBA00022517"/>
    </source>
</evidence>
<feature type="domain" description="Ribosome maturation factor RimM PRC barrel" evidence="7">
    <location>
        <begin position="123"/>
        <end position="191"/>
    </location>
</feature>
<dbReference type="Proteomes" id="UP000603352">
    <property type="component" value="Unassembled WGS sequence"/>
</dbReference>
<dbReference type="InterPro" id="IPR009000">
    <property type="entry name" value="Transl_B-barrel_sf"/>
</dbReference>
<organism evidence="8 9">
    <name type="scientific">Tistrella bauzanensis</name>
    <dbReference type="NCBI Taxonomy" id="657419"/>
    <lineage>
        <taxon>Bacteria</taxon>
        <taxon>Pseudomonadati</taxon>
        <taxon>Pseudomonadota</taxon>
        <taxon>Alphaproteobacteria</taxon>
        <taxon>Geminicoccales</taxon>
        <taxon>Geminicoccaceae</taxon>
        <taxon>Tistrella</taxon>
    </lineage>
</organism>
<protein>
    <recommendedName>
        <fullName evidence="5">Ribosome maturation factor RimM</fullName>
    </recommendedName>
</protein>
<evidence type="ECO:0000256" key="3">
    <source>
        <dbReference type="ARBA" id="ARBA00022552"/>
    </source>
</evidence>
<comment type="similarity">
    <text evidence="5">Belongs to the RimM family.</text>
</comment>
<evidence type="ECO:0000256" key="5">
    <source>
        <dbReference type="HAMAP-Rule" id="MF_00014"/>
    </source>
</evidence>
<dbReference type="Pfam" id="PF24986">
    <property type="entry name" value="PRC_RimM"/>
    <property type="match status" value="1"/>
</dbReference>
<dbReference type="NCBIfam" id="TIGR02273">
    <property type="entry name" value="16S_RimM"/>
    <property type="match status" value="1"/>
</dbReference>
<sequence>MAQPSRTAQPTGGSTAGDAVLVDPAELICVAEFAAPQGVRGQLRLRPFTEDPEAVAEYGPLYDRTGRRQFRIRIISPHKVGLVVKVDGVDDRDAAAALTGLQLHVPRAALPPIEDDEEAWYHADLIGLDVTDTGGVAVGQVRAVHDFGAGDVLEIARPGGAEPLMLPFTRDYVPEIDLDLKRMVIDPPEGLE</sequence>
<gene>
    <name evidence="5 8" type="primary">rimM</name>
    <name evidence="8" type="ORF">GCM10011505_36730</name>
</gene>
<dbReference type="Gene3D" id="2.30.30.240">
    <property type="entry name" value="PRC-barrel domain"/>
    <property type="match status" value="1"/>
</dbReference>
<dbReference type="PANTHER" id="PTHR33692:SF1">
    <property type="entry name" value="RIBOSOME MATURATION FACTOR RIMM"/>
    <property type="match status" value="1"/>
</dbReference>
<evidence type="ECO:0000259" key="7">
    <source>
        <dbReference type="Pfam" id="PF24986"/>
    </source>
</evidence>